<proteinExistence type="predicted"/>
<sequence>MENEKELLLFENNDHFPAVEVNKWLETVRNWIKRLAGENVSYSNESTKKNSRAEKEYTTKEEKRKCCLSIFRHKKTEIWEVYESWETINSQWESWFGRCQMMPGKLAEDMVEEKLRQSLKAFVKVVTTHKIFSTCGRKSLDGGYQN</sequence>
<reference evidence="1" key="1">
    <citation type="submission" date="2021-06" db="EMBL/GenBank/DDBJ databases">
        <authorList>
            <person name="Kallberg Y."/>
            <person name="Tangrot J."/>
            <person name="Rosling A."/>
        </authorList>
    </citation>
    <scope>NUCLEOTIDE SEQUENCE</scope>
    <source>
        <strain evidence="1">BR232B</strain>
    </source>
</reference>
<comment type="caution">
    <text evidence="1">The sequence shown here is derived from an EMBL/GenBank/DDBJ whole genome shotgun (WGS) entry which is preliminary data.</text>
</comment>
<dbReference type="Proteomes" id="UP000789739">
    <property type="component" value="Unassembled WGS sequence"/>
</dbReference>
<dbReference type="AlphaFoldDB" id="A0A9N9CTK7"/>
<protein>
    <submittedName>
        <fullName evidence="1">11142_t:CDS:1</fullName>
    </submittedName>
</protein>
<dbReference type="EMBL" id="CAJVPI010001414">
    <property type="protein sequence ID" value="CAG8611610.1"/>
    <property type="molecule type" value="Genomic_DNA"/>
</dbReference>
<evidence type="ECO:0000313" key="1">
    <source>
        <dbReference type="EMBL" id="CAG8611610.1"/>
    </source>
</evidence>
<evidence type="ECO:0000313" key="2">
    <source>
        <dbReference type="Proteomes" id="UP000789739"/>
    </source>
</evidence>
<name>A0A9N9CTK7_9GLOM</name>
<accession>A0A9N9CTK7</accession>
<keyword evidence="2" id="KW-1185">Reference proteome</keyword>
<gene>
    <name evidence="1" type="ORF">PBRASI_LOCUS8202</name>
</gene>
<organism evidence="1 2">
    <name type="scientific">Paraglomus brasilianum</name>
    <dbReference type="NCBI Taxonomy" id="144538"/>
    <lineage>
        <taxon>Eukaryota</taxon>
        <taxon>Fungi</taxon>
        <taxon>Fungi incertae sedis</taxon>
        <taxon>Mucoromycota</taxon>
        <taxon>Glomeromycotina</taxon>
        <taxon>Glomeromycetes</taxon>
        <taxon>Paraglomerales</taxon>
        <taxon>Paraglomeraceae</taxon>
        <taxon>Paraglomus</taxon>
    </lineage>
</organism>